<accession>A0A9E7ZHM9</accession>
<dbReference type="InterPro" id="IPR009506">
    <property type="entry name" value="YjiS-like"/>
</dbReference>
<dbReference type="AlphaFoldDB" id="A0A9E7ZHM9"/>
<protein>
    <submittedName>
        <fullName evidence="2">DUF1127 domain-containing protein</fullName>
    </submittedName>
</protein>
<evidence type="ECO:0000313" key="2">
    <source>
        <dbReference type="EMBL" id="UZF85143.1"/>
    </source>
</evidence>
<reference evidence="2" key="1">
    <citation type="submission" date="2022-08" db="EMBL/GenBank/DDBJ databases">
        <title>Complete Genome Sequences of 2 Bosea sp. soil isolates.</title>
        <authorList>
            <person name="Alvarez Arevalo M."/>
            <person name="Sterndorff E.B."/>
            <person name="Faurdal D."/>
            <person name="Joergensen T.S."/>
            <person name="Weber T."/>
        </authorList>
    </citation>
    <scope>NUCLEOTIDE SEQUENCE</scope>
    <source>
        <strain evidence="2">NBC_00436</strain>
    </source>
</reference>
<dbReference type="Pfam" id="PF06568">
    <property type="entry name" value="YjiS-like"/>
    <property type="match status" value="1"/>
</dbReference>
<feature type="domain" description="YjiS-like" evidence="1">
    <location>
        <begin position="6"/>
        <end position="42"/>
    </location>
</feature>
<sequence length="51" mass="5884">MFVTMIAAKIRAFLRYRETVRELSRLSNRELDDLGLSRSEIDFVARSHAAA</sequence>
<evidence type="ECO:0000259" key="1">
    <source>
        <dbReference type="Pfam" id="PF06568"/>
    </source>
</evidence>
<organism evidence="2">
    <name type="scientific">Bosea sp. NBC_00436</name>
    <dbReference type="NCBI Taxonomy" id="2969620"/>
    <lineage>
        <taxon>Bacteria</taxon>
        <taxon>Pseudomonadati</taxon>
        <taxon>Pseudomonadota</taxon>
        <taxon>Alphaproteobacteria</taxon>
        <taxon>Hyphomicrobiales</taxon>
        <taxon>Boseaceae</taxon>
        <taxon>Bosea</taxon>
    </lineage>
</organism>
<dbReference type="EMBL" id="CP102774">
    <property type="protein sequence ID" value="UZF85143.1"/>
    <property type="molecule type" value="Genomic_DNA"/>
</dbReference>
<name>A0A9E7ZHM9_9HYPH</name>
<proteinExistence type="predicted"/>
<gene>
    <name evidence="2" type="ORF">NWE54_15025</name>
</gene>